<accession>A0A2P2N1L2</accession>
<reference evidence="1" key="1">
    <citation type="submission" date="2018-02" db="EMBL/GenBank/DDBJ databases">
        <title>Rhizophora mucronata_Transcriptome.</title>
        <authorList>
            <person name="Meera S.P."/>
            <person name="Sreeshan A."/>
            <person name="Augustine A."/>
        </authorList>
    </citation>
    <scope>NUCLEOTIDE SEQUENCE</scope>
    <source>
        <tissue evidence="1">Leaf</tissue>
    </source>
</reference>
<protein>
    <submittedName>
        <fullName evidence="1">Uncharacterized protein</fullName>
    </submittedName>
</protein>
<sequence>MQPFCLDFYFFSYQFLSNHRYYMCFLLDFVCSFIRSLCACMLHGTVIGKTALHLNICTFSKLLMYALDVIKAKGEMLESRLAFLAETMFVT</sequence>
<proteinExistence type="predicted"/>
<evidence type="ECO:0000313" key="1">
    <source>
        <dbReference type="EMBL" id="MBX36358.1"/>
    </source>
</evidence>
<dbReference type="AlphaFoldDB" id="A0A2P2N1L2"/>
<name>A0A2P2N1L2_RHIMU</name>
<dbReference type="EMBL" id="GGEC01055874">
    <property type="protein sequence ID" value="MBX36358.1"/>
    <property type="molecule type" value="Transcribed_RNA"/>
</dbReference>
<organism evidence="1">
    <name type="scientific">Rhizophora mucronata</name>
    <name type="common">Asiatic mangrove</name>
    <dbReference type="NCBI Taxonomy" id="61149"/>
    <lineage>
        <taxon>Eukaryota</taxon>
        <taxon>Viridiplantae</taxon>
        <taxon>Streptophyta</taxon>
        <taxon>Embryophyta</taxon>
        <taxon>Tracheophyta</taxon>
        <taxon>Spermatophyta</taxon>
        <taxon>Magnoliopsida</taxon>
        <taxon>eudicotyledons</taxon>
        <taxon>Gunneridae</taxon>
        <taxon>Pentapetalae</taxon>
        <taxon>rosids</taxon>
        <taxon>fabids</taxon>
        <taxon>Malpighiales</taxon>
        <taxon>Rhizophoraceae</taxon>
        <taxon>Rhizophora</taxon>
    </lineage>
</organism>